<proteinExistence type="predicted"/>
<keyword evidence="2" id="KW-1185">Reference proteome</keyword>
<protein>
    <submittedName>
        <fullName evidence="1">7996_t:CDS:1</fullName>
    </submittedName>
</protein>
<feature type="non-terminal residue" evidence="1">
    <location>
        <position position="49"/>
    </location>
</feature>
<evidence type="ECO:0000313" key="2">
    <source>
        <dbReference type="Proteomes" id="UP000789396"/>
    </source>
</evidence>
<dbReference type="OrthoDB" id="416470at2759"/>
<sequence length="49" mass="5742">TSQPLCGPSPIFDYEEFEKQEKNKGLIVEHKEINKDDPRYTEAKKKCTE</sequence>
<dbReference type="AlphaFoldDB" id="A0A9N9PF32"/>
<feature type="non-terminal residue" evidence="1">
    <location>
        <position position="1"/>
    </location>
</feature>
<organism evidence="1 2">
    <name type="scientific">Racocetra fulgida</name>
    <dbReference type="NCBI Taxonomy" id="60492"/>
    <lineage>
        <taxon>Eukaryota</taxon>
        <taxon>Fungi</taxon>
        <taxon>Fungi incertae sedis</taxon>
        <taxon>Mucoromycota</taxon>
        <taxon>Glomeromycotina</taxon>
        <taxon>Glomeromycetes</taxon>
        <taxon>Diversisporales</taxon>
        <taxon>Gigasporaceae</taxon>
        <taxon>Racocetra</taxon>
    </lineage>
</organism>
<comment type="caution">
    <text evidence="1">The sequence shown here is derived from an EMBL/GenBank/DDBJ whole genome shotgun (WGS) entry which is preliminary data.</text>
</comment>
<dbReference type="Proteomes" id="UP000789396">
    <property type="component" value="Unassembled WGS sequence"/>
</dbReference>
<accession>A0A9N9PF32</accession>
<dbReference type="EMBL" id="CAJVPZ010098113">
    <property type="protein sequence ID" value="CAG8819852.1"/>
    <property type="molecule type" value="Genomic_DNA"/>
</dbReference>
<name>A0A9N9PF32_9GLOM</name>
<evidence type="ECO:0000313" key="1">
    <source>
        <dbReference type="EMBL" id="CAG8819852.1"/>
    </source>
</evidence>
<gene>
    <name evidence="1" type="ORF">RFULGI_LOCUS19544</name>
</gene>
<reference evidence="1" key="1">
    <citation type="submission" date="2021-06" db="EMBL/GenBank/DDBJ databases">
        <authorList>
            <person name="Kallberg Y."/>
            <person name="Tangrot J."/>
            <person name="Rosling A."/>
        </authorList>
    </citation>
    <scope>NUCLEOTIDE SEQUENCE</scope>
    <source>
        <strain evidence="1">IN212</strain>
    </source>
</reference>